<name>A0A382A951_9ZZZZ</name>
<feature type="non-terminal residue" evidence="1">
    <location>
        <position position="1"/>
    </location>
</feature>
<accession>A0A382A951</accession>
<protein>
    <submittedName>
        <fullName evidence="1">Uncharacterized protein</fullName>
    </submittedName>
</protein>
<organism evidence="1">
    <name type="scientific">marine metagenome</name>
    <dbReference type="NCBI Taxonomy" id="408172"/>
    <lineage>
        <taxon>unclassified sequences</taxon>
        <taxon>metagenomes</taxon>
        <taxon>ecological metagenomes</taxon>
    </lineage>
</organism>
<gene>
    <name evidence="1" type="ORF">METZ01_LOCUS150788</name>
</gene>
<feature type="non-terminal residue" evidence="1">
    <location>
        <position position="85"/>
    </location>
</feature>
<proteinExistence type="predicted"/>
<sequence>AGAAHHVPPDGGRCDHSRHRVVCADPGALHRQESVKASRGPQVRHFPDDHSPHVLVGAGDDRVLLPGSRLQLHLPLELRPLLRTV</sequence>
<dbReference type="AlphaFoldDB" id="A0A382A951"/>
<evidence type="ECO:0000313" key="1">
    <source>
        <dbReference type="EMBL" id="SVA97934.1"/>
    </source>
</evidence>
<reference evidence="1" key="1">
    <citation type="submission" date="2018-05" db="EMBL/GenBank/DDBJ databases">
        <authorList>
            <person name="Lanie J.A."/>
            <person name="Ng W.-L."/>
            <person name="Kazmierczak K.M."/>
            <person name="Andrzejewski T.M."/>
            <person name="Davidsen T.M."/>
            <person name="Wayne K.J."/>
            <person name="Tettelin H."/>
            <person name="Glass J.I."/>
            <person name="Rusch D."/>
            <person name="Podicherti R."/>
            <person name="Tsui H.-C.T."/>
            <person name="Winkler M.E."/>
        </authorList>
    </citation>
    <scope>NUCLEOTIDE SEQUENCE</scope>
</reference>
<dbReference type="EMBL" id="UINC01024401">
    <property type="protein sequence ID" value="SVA97934.1"/>
    <property type="molecule type" value="Genomic_DNA"/>
</dbReference>